<comment type="caution">
    <text evidence="6">The sequence shown here is derived from an EMBL/GenBank/DDBJ whole genome shotgun (WGS) entry which is preliminary data.</text>
</comment>
<dbReference type="PROSITE" id="PS50994">
    <property type="entry name" value="INTEGRASE"/>
    <property type="match status" value="1"/>
</dbReference>
<dbReference type="GO" id="GO:0015074">
    <property type="term" value="P:DNA integration"/>
    <property type="evidence" value="ECO:0007669"/>
    <property type="project" value="InterPro"/>
</dbReference>
<dbReference type="InterPro" id="IPR036397">
    <property type="entry name" value="RNaseH_sf"/>
</dbReference>
<dbReference type="GO" id="GO:0008233">
    <property type="term" value="F:peptidase activity"/>
    <property type="evidence" value="ECO:0007669"/>
    <property type="project" value="UniProtKB-KW"/>
</dbReference>
<dbReference type="Proteomes" id="UP001152523">
    <property type="component" value="Unassembled WGS sequence"/>
</dbReference>
<feature type="compositionally biased region" description="Acidic residues" evidence="4">
    <location>
        <begin position="484"/>
        <end position="495"/>
    </location>
</feature>
<dbReference type="Pfam" id="PF13976">
    <property type="entry name" value="gag_pre-integrs"/>
    <property type="match status" value="1"/>
</dbReference>
<feature type="compositionally biased region" description="Basic and acidic residues" evidence="4">
    <location>
        <begin position="409"/>
        <end position="428"/>
    </location>
</feature>
<protein>
    <recommendedName>
        <fullName evidence="5">Integrase catalytic domain-containing protein</fullName>
    </recommendedName>
</protein>
<evidence type="ECO:0000256" key="1">
    <source>
        <dbReference type="ARBA" id="ARBA00022670"/>
    </source>
</evidence>
<dbReference type="Pfam" id="PF25597">
    <property type="entry name" value="SH3_retrovirus"/>
    <property type="match status" value="1"/>
</dbReference>
<organism evidence="6 7">
    <name type="scientific">Cuscuta epithymum</name>
    <dbReference type="NCBI Taxonomy" id="186058"/>
    <lineage>
        <taxon>Eukaryota</taxon>
        <taxon>Viridiplantae</taxon>
        <taxon>Streptophyta</taxon>
        <taxon>Embryophyta</taxon>
        <taxon>Tracheophyta</taxon>
        <taxon>Spermatophyta</taxon>
        <taxon>Magnoliopsida</taxon>
        <taxon>eudicotyledons</taxon>
        <taxon>Gunneridae</taxon>
        <taxon>Pentapetalae</taxon>
        <taxon>asterids</taxon>
        <taxon>lamiids</taxon>
        <taxon>Solanales</taxon>
        <taxon>Convolvulaceae</taxon>
        <taxon>Cuscuteae</taxon>
        <taxon>Cuscuta</taxon>
        <taxon>Cuscuta subgen. Cuscuta</taxon>
    </lineage>
</organism>
<dbReference type="EMBL" id="CAMAPF010000061">
    <property type="protein sequence ID" value="CAH9089121.1"/>
    <property type="molecule type" value="Genomic_DNA"/>
</dbReference>
<dbReference type="GO" id="GO:0046872">
    <property type="term" value="F:metal ion binding"/>
    <property type="evidence" value="ECO:0007669"/>
    <property type="project" value="UniProtKB-KW"/>
</dbReference>
<evidence type="ECO:0000256" key="3">
    <source>
        <dbReference type="ARBA" id="ARBA00022801"/>
    </source>
</evidence>
<dbReference type="Pfam" id="PF22936">
    <property type="entry name" value="Pol_BBD"/>
    <property type="match status" value="1"/>
</dbReference>
<proteinExistence type="predicted"/>
<keyword evidence="7" id="KW-1185">Reference proteome</keyword>
<keyword evidence="3" id="KW-0378">Hydrolase</keyword>
<dbReference type="PANTHER" id="PTHR42648">
    <property type="entry name" value="TRANSPOSASE, PUTATIVE-RELATED"/>
    <property type="match status" value="1"/>
</dbReference>
<feature type="region of interest" description="Disordered" evidence="4">
    <location>
        <begin position="409"/>
        <end position="498"/>
    </location>
</feature>
<dbReference type="AlphaFoldDB" id="A0AAV0D0C0"/>
<dbReference type="InterPro" id="IPR025724">
    <property type="entry name" value="GAG-pre-integrase_dom"/>
</dbReference>
<dbReference type="InterPro" id="IPR054722">
    <property type="entry name" value="PolX-like_BBD"/>
</dbReference>
<dbReference type="InterPro" id="IPR012337">
    <property type="entry name" value="RNaseH-like_sf"/>
</dbReference>
<accession>A0AAV0D0C0</accession>
<evidence type="ECO:0000259" key="5">
    <source>
        <dbReference type="PROSITE" id="PS50994"/>
    </source>
</evidence>
<dbReference type="SUPFAM" id="SSF53098">
    <property type="entry name" value="Ribonuclease H-like"/>
    <property type="match status" value="1"/>
</dbReference>
<evidence type="ECO:0000256" key="2">
    <source>
        <dbReference type="ARBA" id="ARBA00022723"/>
    </source>
</evidence>
<dbReference type="Gene3D" id="3.30.420.10">
    <property type="entry name" value="Ribonuclease H-like superfamily/Ribonuclease H"/>
    <property type="match status" value="1"/>
</dbReference>
<dbReference type="InterPro" id="IPR057670">
    <property type="entry name" value="SH3_retrovirus"/>
</dbReference>
<keyword evidence="2" id="KW-0479">Metal-binding</keyword>
<dbReference type="Pfam" id="PF07727">
    <property type="entry name" value="RVT_2"/>
    <property type="match status" value="1"/>
</dbReference>
<dbReference type="InterPro" id="IPR039537">
    <property type="entry name" value="Retrotran_Ty1/copia-like"/>
</dbReference>
<evidence type="ECO:0000313" key="7">
    <source>
        <dbReference type="Proteomes" id="UP001152523"/>
    </source>
</evidence>
<feature type="non-terminal residue" evidence="6">
    <location>
        <position position="630"/>
    </location>
</feature>
<dbReference type="Pfam" id="PF00665">
    <property type="entry name" value="rve"/>
    <property type="match status" value="1"/>
</dbReference>
<dbReference type="GO" id="GO:0006508">
    <property type="term" value="P:proteolysis"/>
    <property type="evidence" value="ECO:0007669"/>
    <property type="project" value="UniProtKB-KW"/>
</dbReference>
<reference evidence="6" key="1">
    <citation type="submission" date="2022-07" db="EMBL/GenBank/DDBJ databases">
        <authorList>
            <person name="Macas J."/>
            <person name="Novak P."/>
            <person name="Neumann P."/>
        </authorList>
    </citation>
    <scope>NUCLEOTIDE SEQUENCE</scope>
</reference>
<dbReference type="GO" id="GO:0003676">
    <property type="term" value="F:nucleic acid binding"/>
    <property type="evidence" value="ECO:0007669"/>
    <property type="project" value="InterPro"/>
</dbReference>
<gene>
    <name evidence="6" type="ORF">CEPIT_LOCUS10767</name>
</gene>
<feature type="domain" description="Integrase catalytic" evidence="5">
    <location>
        <begin position="177"/>
        <end position="343"/>
    </location>
</feature>
<dbReference type="InterPro" id="IPR013103">
    <property type="entry name" value="RVT_2"/>
</dbReference>
<evidence type="ECO:0000313" key="6">
    <source>
        <dbReference type="EMBL" id="CAH9089121.1"/>
    </source>
</evidence>
<dbReference type="InterPro" id="IPR001584">
    <property type="entry name" value="Integrase_cat-core"/>
</dbReference>
<sequence length="630" mass="71962">MTGSRRLLSNYMASEGPKVTFGNVEKQGETKGVGDLSINELTIQNISYVKGLKFNLISTSQLCDNGYNVTFSKDICLIRDVKNDKTVLTGRRKKDMYIVDWSSAKEGICLVTKADSNLSWEWHNKLSHLNFKTINKLSRKGLVKGLPEINFKKDHLCDACQKGKQTKVSFKSKEVESSTRPLSLLHLDLFGPVEPTSLSGRRYTLVVVDDYSRYTWTIFLKKKNETEKKLPELMRLIQNEKSLSIQKIRSDRGTEFINYIIIQYCEENGIHHQTSAARTPQQNGVAERRNRTLKEAGRTVLEAAGLPKRFWAEAINTTCYTQNRSLIHKTYKKTPYELWKERKPNVSHFHVFGSKCFILNNGKDYLKPFDPKSDEGIFLGYSATSKAFRILNKRTLVVEESIHVVFEKHPTAQSKEEGESSNSKRDTGKAPSCLPENDKEKIAESNVSPRPAVDSTVSSLPAGDSPTNIPPDPHKIHNHPTLPEDSDEEEEEDDQQIQTNINQTSDIRWLNQHPPQQIIGNIHEGVRTRSAIQKEALFSCFISQIEPKKIEEALLDSDWIQAMQEELNQFERNNVWELVSRPYHQHVIGTKWVFRNKMDEEGTIVKNKARLVAKGYCQEEGIDFDETFAP</sequence>
<evidence type="ECO:0000256" key="4">
    <source>
        <dbReference type="SAM" id="MobiDB-lite"/>
    </source>
</evidence>
<keyword evidence="1" id="KW-0645">Protease</keyword>
<name>A0AAV0D0C0_9ASTE</name>
<dbReference type="PANTHER" id="PTHR42648:SF32">
    <property type="entry name" value="RIBONUCLEASE H-LIKE DOMAIN, GAG-PRE-INTEGRASE DOMAIN PROTEIN-RELATED"/>
    <property type="match status" value="1"/>
</dbReference>